<protein>
    <recommendedName>
        <fullName evidence="1">YjiS-like domain-containing protein</fullName>
    </recommendedName>
</protein>
<dbReference type="Pfam" id="PF06568">
    <property type="entry name" value="YjiS-like"/>
    <property type="match status" value="1"/>
</dbReference>
<proteinExistence type="predicted"/>
<organism evidence="2 3">
    <name type="scientific">Vibrio brasiliensis LMG 20546</name>
    <dbReference type="NCBI Taxonomy" id="945543"/>
    <lineage>
        <taxon>Bacteria</taxon>
        <taxon>Pseudomonadati</taxon>
        <taxon>Pseudomonadota</taxon>
        <taxon>Gammaproteobacteria</taxon>
        <taxon>Vibrionales</taxon>
        <taxon>Vibrionaceae</taxon>
        <taxon>Vibrio</taxon>
        <taxon>Vibrio oreintalis group</taxon>
    </lineage>
</organism>
<dbReference type="EMBL" id="AEVS01000014">
    <property type="protein sequence ID" value="EGA67184.1"/>
    <property type="molecule type" value="Genomic_DNA"/>
</dbReference>
<dbReference type="OrthoDB" id="5588773at2"/>
<dbReference type="AlphaFoldDB" id="E8LPR0"/>
<dbReference type="RefSeq" id="WP_006877820.1">
    <property type="nucleotide sequence ID" value="NZ_AEVS01000014.1"/>
</dbReference>
<evidence type="ECO:0000313" key="2">
    <source>
        <dbReference type="EMBL" id="EGA67184.1"/>
    </source>
</evidence>
<evidence type="ECO:0000259" key="1">
    <source>
        <dbReference type="Pfam" id="PF06568"/>
    </source>
</evidence>
<dbReference type="Proteomes" id="UP000004371">
    <property type="component" value="Unassembled WGS sequence"/>
</dbReference>
<keyword evidence="3" id="KW-1185">Reference proteome</keyword>
<reference evidence="2 3" key="1">
    <citation type="journal article" date="2012" name="Int. J. Syst. Evol. Microbiol.">
        <title>Vibrio caribbeanicus sp. nov., isolated from the marine sponge Scleritoderma cyanea.</title>
        <authorList>
            <person name="Hoffmann M."/>
            <person name="Monday S.R."/>
            <person name="Allard M.W."/>
            <person name="Strain E.A."/>
            <person name="Whittaker P."/>
            <person name="Naum M."/>
            <person name="McCarthy P.J."/>
            <person name="Lopez J.V."/>
            <person name="Fischer M."/>
            <person name="Brown E.W."/>
        </authorList>
    </citation>
    <scope>NUCLEOTIDE SEQUENCE [LARGE SCALE GENOMIC DNA]</scope>
    <source>
        <strain evidence="2 3">LMG 20546</strain>
    </source>
</reference>
<evidence type="ECO:0000313" key="3">
    <source>
        <dbReference type="Proteomes" id="UP000004371"/>
    </source>
</evidence>
<comment type="caution">
    <text evidence="2">The sequence shown here is derived from an EMBL/GenBank/DDBJ whole genome shotgun (WGS) entry which is preliminary data.</text>
</comment>
<name>E8LPR0_9VIBR</name>
<feature type="domain" description="YjiS-like" evidence="1">
    <location>
        <begin position="24"/>
        <end position="58"/>
    </location>
</feature>
<accession>E8LPR0</accession>
<gene>
    <name evidence="2" type="ORF">VIBR0546_17976</name>
</gene>
<dbReference type="InterPro" id="IPR009506">
    <property type="entry name" value="YjiS-like"/>
</dbReference>
<sequence>MENTYINEFSKQSVFRSLLKKFLTKVKVWKRNYTTRRDLLELSDHALRDIGVTREEAYRESVRHYWDK</sequence>